<sequence length="341" mass="36591">MPLLEKNSKVLLFPQGSLILVTGANGSVASNIITEALANGFRVRGTVRSASSIPSLTALYHSPLYSTVVIPDFKISDAFDTAVDSVSAIIHTATKLPGPVDPSEIVPETITSMQNILLSASKTPSVKRIVYTGTIPIAFKPNQPYKLDRTSWADEAVAASEAPPPYGPDRIFANYKAAKDGAEKQMFAFVNKNEGLGFSVNSVLPCCIFGRMVAKPSETGEWPRELLRGNWPAGAGVGQWYVNMTDVARLHLAAAIDATITNERFLAAAAPFNWNELVDVVQKIAPDAKVAAHLEDPSIDIGVVDNQPGAEALKKWFGQDGWTGLEVSIRENLEGEKGVTT</sequence>
<comment type="caution">
    <text evidence="2">The sequence shown here is derived from an EMBL/GenBank/DDBJ whole genome shotgun (WGS) entry which is preliminary data.</text>
</comment>
<accession>A0ABR4D3A9</accession>
<dbReference type="PANTHER" id="PTHR48079">
    <property type="entry name" value="PROTEIN YEEZ"/>
    <property type="match status" value="1"/>
</dbReference>
<dbReference type="PANTHER" id="PTHR48079:SF6">
    <property type="entry name" value="NAD(P)-BINDING DOMAIN-CONTAINING PROTEIN-RELATED"/>
    <property type="match status" value="1"/>
</dbReference>
<evidence type="ECO:0000259" key="1">
    <source>
        <dbReference type="Pfam" id="PF13460"/>
    </source>
</evidence>
<dbReference type="InterPro" id="IPR016040">
    <property type="entry name" value="NAD(P)-bd_dom"/>
</dbReference>
<evidence type="ECO:0000313" key="2">
    <source>
        <dbReference type="EMBL" id="KAL2075841.1"/>
    </source>
</evidence>
<keyword evidence="3" id="KW-1185">Reference proteome</keyword>
<proteinExistence type="predicted"/>
<dbReference type="Pfam" id="PF13460">
    <property type="entry name" value="NAD_binding_10"/>
    <property type="match status" value="1"/>
</dbReference>
<dbReference type="InterPro" id="IPR051783">
    <property type="entry name" value="NAD(P)-dependent_oxidoreduct"/>
</dbReference>
<dbReference type="Gene3D" id="3.40.50.720">
    <property type="entry name" value="NAD(P)-binding Rossmann-like Domain"/>
    <property type="match status" value="1"/>
</dbReference>
<dbReference type="Proteomes" id="UP001595075">
    <property type="component" value="Unassembled WGS sequence"/>
</dbReference>
<dbReference type="InterPro" id="IPR036291">
    <property type="entry name" value="NAD(P)-bd_dom_sf"/>
</dbReference>
<feature type="domain" description="NAD(P)-binding" evidence="1">
    <location>
        <begin position="23"/>
        <end position="147"/>
    </location>
</feature>
<gene>
    <name evidence="2" type="ORF">VTL71DRAFT_784</name>
</gene>
<organism evidence="2 3">
    <name type="scientific">Oculimacula yallundae</name>
    <dbReference type="NCBI Taxonomy" id="86028"/>
    <lineage>
        <taxon>Eukaryota</taxon>
        <taxon>Fungi</taxon>
        <taxon>Dikarya</taxon>
        <taxon>Ascomycota</taxon>
        <taxon>Pezizomycotina</taxon>
        <taxon>Leotiomycetes</taxon>
        <taxon>Helotiales</taxon>
        <taxon>Ploettnerulaceae</taxon>
        <taxon>Oculimacula</taxon>
    </lineage>
</organism>
<evidence type="ECO:0000313" key="3">
    <source>
        <dbReference type="Proteomes" id="UP001595075"/>
    </source>
</evidence>
<dbReference type="SUPFAM" id="SSF51735">
    <property type="entry name" value="NAD(P)-binding Rossmann-fold domains"/>
    <property type="match status" value="1"/>
</dbReference>
<dbReference type="EMBL" id="JAZHXI010000001">
    <property type="protein sequence ID" value="KAL2075841.1"/>
    <property type="molecule type" value="Genomic_DNA"/>
</dbReference>
<name>A0ABR4D3A9_9HELO</name>
<protein>
    <recommendedName>
        <fullName evidence="1">NAD(P)-binding domain-containing protein</fullName>
    </recommendedName>
</protein>
<reference evidence="2 3" key="1">
    <citation type="journal article" date="2024" name="Commun. Biol.">
        <title>Comparative genomic analysis of thermophilic fungi reveals convergent evolutionary adaptations and gene losses.</title>
        <authorList>
            <person name="Steindorff A.S."/>
            <person name="Aguilar-Pontes M.V."/>
            <person name="Robinson A.J."/>
            <person name="Andreopoulos B."/>
            <person name="LaButti K."/>
            <person name="Kuo A."/>
            <person name="Mondo S."/>
            <person name="Riley R."/>
            <person name="Otillar R."/>
            <person name="Haridas S."/>
            <person name="Lipzen A."/>
            <person name="Grimwood J."/>
            <person name="Schmutz J."/>
            <person name="Clum A."/>
            <person name="Reid I.D."/>
            <person name="Moisan M.C."/>
            <person name="Butler G."/>
            <person name="Nguyen T.T.M."/>
            <person name="Dewar K."/>
            <person name="Conant G."/>
            <person name="Drula E."/>
            <person name="Henrissat B."/>
            <person name="Hansel C."/>
            <person name="Singer S."/>
            <person name="Hutchinson M.I."/>
            <person name="de Vries R.P."/>
            <person name="Natvig D.O."/>
            <person name="Powell A.J."/>
            <person name="Tsang A."/>
            <person name="Grigoriev I.V."/>
        </authorList>
    </citation>
    <scope>NUCLEOTIDE SEQUENCE [LARGE SCALE GENOMIC DNA]</scope>
    <source>
        <strain evidence="2 3">CBS 494.80</strain>
    </source>
</reference>